<protein>
    <submittedName>
        <fullName evidence="1">Uncharacterized protein</fullName>
    </submittedName>
</protein>
<dbReference type="AlphaFoldDB" id="A0A2V4VS20"/>
<sequence length="36" mass="4225">MIEFVMKILALEFQDSKAFILTYFQAKCDSFSEKDS</sequence>
<comment type="caution">
    <text evidence="1">The sequence shown here is derived from an EMBL/GenBank/DDBJ whole genome shotgun (WGS) entry which is preliminary data.</text>
</comment>
<evidence type="ECO:0000313" key="1">
    <source>
        <dbReference type="EMBL" id="PYE49269.1"/>
    </source>
</evidence>
<proteinExistence type="predicted"/>
<gene>
    <name evidence="1" type="ORF">DFQ00_106252</name>
</gene>
<dbReference type="EMBL" id="QJSW01000006">
    <property type="protein sequence ID" value="PYE49269.1"/>
    <property type="molecule type" value="Genomic_DNA"/>
</dbReference>
<accession>A0A2V4VS20</accession>
<evidence type="ECO:0000313" key="2">
    <source>
        <dbReference type="Proteomes" id="UP000247790"/>
    </source>
</evidence>
<name>A0A2V4VS20_PAEBA</name>
<organism evidence="1 2">
    <name type="scientific">Paenibacillus barcinonensis</name>
    <dbReference type="NCBI Taxonomy" id="198119"/>
    <lineage>
        <taxon>Bacteria</taxon>
        <taxon>Bacillati</taxon>
        <taxon>Bacillota</taxon>
        <taxon>Bacilli</taxon>
        <taxon>Bacillales</taxon>
        <taxon>Paenibacillaceae</taxon>
        <taxon>Paenibacillus</taxon>
    </lineage>
</organism>
<dbReference type="Proteomes" id="UP000247790">
    <property type="component" value="Unassembled WGS sequence"/>
</dbReference>
<reference evidence="1 2" key="1">
    <citation type="submission" date="2018-06" db="EMBL/GenBank/DDBJ databases">
        <title>Genomic Encyclopedia of Type Strains, Phase III (KMG-III): the genomes of soil and plant-associated and newly described type strains.</title>
        <authorList>
            <person name="Whitman W."/>
        </authorList>
    </citation>
    <scope>NUCLEOTIDE SEQUENCE [LARGE SCALE GENOMIC DNA]</scope>
    <source>
        <strain evidence="1 2">CECT 7022</strain>
    </source>
</reference>